<dbReference type="STRING" id="1134406.ADN00_03145"/>
<keyword evidence="2" id="KW-0812">Transmembrane</keyword>
<evidence type="ECO:0008006" key="5">
    <source>
        <dbReference type="Google" id="ProtNLM"/>
    </source>
</evidence>
<evidence type="ECO:0000313" key="4">
    <source>
        <dbReference type="Proteomes" id="UP000050417"/>
    </source>
</evidence>
<reference evidence="3 4" key="1">
    <citation type="submission" date="2015-07" db="EMBL/GenBank/DDBJ databases">
        <title>Genome sequence of Ornatilinea apprima DSM 23815.</title>
        <authorList>
            <person name="Hemp J."/>
            <person name="Ward L.M."/>
            <person name="Pace L.A."/>
            <person name="Fischer W.W."/>
        </authorList>
    </citation>
    <scope>NUCLEOTIDE SEQUENCE [LARGE SCALE GENOMIC DNA]</scope>
    <source>
        <strain evidence="3 4">P3M-1</strain>
    </source>
</reference>
<protein>
    <recommendedName>
        <fullName evidence="5">Gram-positive cocci surface proteins LPxTG domain-containing protein</fullName>
    </recommendedName>
</protein>
<dbReference type="EMBL" id="LGCL01000014">
    <property type="protein sequence ID" value="KPL79337.1"/>
    <property type="molecule type" value="Genomic_DNA"/>
</dbReference>
<evidence type="ECO:0000256" key="1">
    <source>
        <dbReference type="SAM" id="MobiDB-lite"/>
    </source>
</evidence>
<keyword evidence="4" id="KW-1185">Reference proteome</keyword>
<sequence>MSDFNDNIFDDFEEEPSNQPEPVFEDEEPPQPKRGQNRTFVIAVGVLGAIFLLILIAMAVFALIIVPQRNAAMAEQAAQINAANTATSVAATEGAFAQAMAATGTAQFVPSPTGTATQTPVVVFSTQTPEPEAGGDGIGAGADLNARTATVSALLTLAAGGGTTPNATQATQTAAAKTPTALPTTGFADEVGLPGLLGVAVLLVAVIALSRRLRAAAS</sequence>
<organism evidence="3 4">
    <name type="scientific">Ornatilinea apprima</name>
    <dbReference type="NCBI Taxonomy" id="1134406"/>
    <lineage>
        <taxon>Bacteria</taxon>
        <taxon>Bacillati</taxon>
        <taxon>Chloroflexota</taxon>
        <taxon>Anaerolineae</taxon>
        <taxon>Anaerolineales</taxon>
        <taxon>Anaerolineaceae</taxon>
        <taxon>Ornatilinea</taxon>
    </lineage>
</organism>
<accession>A0A0P6XB07</accession>
<dbReference type="Proteomes" id="UP000050417">
    <property type="component" value="Unassembled WGS sequence"/>
</dbReference>
<feature type="transmembrane region" description="Helical" evidence="2">
    <location>
        <begin position="40"/>
        <end position="66"/>
    </location>
</feature>
<feature type="transmembrane region" description="Helical" evidence="2">
    <location>
        <begin position="191"/>
        <end position="209"/>
    </location>
</feature>
<dbReference type="RefSeq" id="WP_075061506.1">
    <property type="nucleotide sequence ID" value="NZ_LGCL01000014.1"/>
</dbReference>
<feature type="region of interest" description="Disordered" evidence="1">
    <location>
        <begin position="1"/>
        <end position="35"/>
    </location>
</feature>
<gene>
    <name evidence="3" type="ORF">ADN00_03145</name>
</gene>
<dbReference type="AlphaFoldDB" id="A0A0P6XB07"/>
<comment type="caution">
    <text evidence="3">The sequence shown here is derived from an EMBL/GenBank/DDBJ whole genome shotgun (WGS) entry which is preliminary data.</text>
</comment>
<name>A0A0P6XB07_9CHLR</name>
<proteinExistence type="predicted"/>
<keyword evidence="2" id="KW-1133">Transmembrane helix</keyword>
<keyword evidence="2" id="KW-0472">Membrane</keyword>
<evidence type="ECO:0000256" key="2">
    <source>
        <dbReference type="SAM" id="Phobius"/>
    </source>
</evidence>
<evidence type="ECO:0000313" key="3">
    <source>
        <dbReference type="EMBL" id="KPL79337.1"/>
    </source>
</evidence>